<dbReference type="InterPro" id="IPR015421">
    <property type="entry name" value="PyrdxlP-dep_Trfase_major"/>
</dbReference>
<dbReference type="InterPro" id="IPR000192">
    <property type="entry name" value="Aminotrans_V_dom"/>
</dbReference>
<gene>
    <name evidence="4" type="ORF">A8F95_11900</name>
</gene>
<evidence type="ECO:0000256" key="2">
    <source>
        <dbReference type="ARBA" id="ARBA00022898"/>
    </source>
</evidence>
<dbReference type="GO" id="GO:0016829">
    <property type="term" value="F:lyase activity"/>
    <property type="evidence" value="ECO:0007669"/>
    <property type="project" value="UniProtKB-KW"/>
</dbReference>
<dbReference type="AlphaFoldDB" id="A0A1B9AIP6"/>
<comment type="cofactor">
    <cofactor evidence="1">
        <name>pyridoxal 5'-phosphate</name>
        <dbReference type="ChEBI" id="CHEBI:597326"/>
    </cofactor>
</comment>
<evidence type="ECO:0000313" key="5">
    <source>
        <dbReference type="Proteomes" id="UP000092578"/>
    </source>
</evidence>
<accession>A0A1B9AIP6</accession>
<keyword evidence="5" id="KW-1185">Reference proteome</keyword>
<dbReference type="Proteomes" id="UP000092578">
    <property type="component" value="Unassembled WGS sequence"/>
</dbReference>
<evidence type="ECO:0000256" key="1">
    <source>
        <dbReference type="ARBA" id="ARBA00001933"/>
    </source>
</evidence>
<evidence type="ECO:0000259" key="3">
    <source>
        <dbReference type="Pfam" id="PF00266"/>
    </source>
</evidence>
<dbReference type="SUPFAM" id="SSF53383">
    <property type="entry name" value="PLP-dependent transferases"/>
    <property type="match status" value="1"/>
</dbReference>
<dbReference type="Gene3D" id="3.40.640.10">
    <property type="entry name" value="Type I PLP-dependent aspartate aminotransferase-like (Major domain)"/>
    <property type="match status" value="1"/>
</dbReference>
<keyword evidence="4" id="KW-0456">Lyase</keyword>
<dbReference type="Gene3D" id="3.90.1150.10">
    <property type="entry name" value="Aspartate Aminotransferase, domain 1"/>
    <property type="match status" value="1"/>
</dbReference>
<dbReference type="PANTHER" id="PTHR43586">
    <property type="entry name" value="CYSTEINE DESULFURASE"/>
    <property type="match status" value="1"/>
</dbReference>
<dbReference type="PANTHER" id="PTHR43586:SF8">
    <property type="entry name" value="CYSTEINE DESULFURASE 1, CHLOROPLASTIC"/>
    <property type="match status" value="1"/>
</dbReference>
<dbReference type="RefSeq" id="WP_245671392.1">
    <property type="nucleotide sequence ID" value="NZ_MAYT01000028.1"/>
</dbReference>
<comment type="caution">
    <text evidence="4">The sequence shown here is derived from an EMBL/GenBank/DDBJ whole genome shotgun (WGS) entry which is preliminary data.</text>
</comment>
<proteinExistence type="predicted"/>
<dbReference type="Pfam" id="PF00266">
    <property type="entry name" value="Aminotran_5"/>
    <property type="match status" value="1"/>
</dbReference>
<dbReference type="EMBL" id="MAYT01000028">
    <property type="protein sequence ID" value="OCA83710.1"/>
    <property type="molecule type" value="Genomic_DNA"/>
</dbReference>
<keyword evidence="2" id="KW-0663">Pyridoxal phosphate</keyword>
<feature type="domain" description="Aminotransferase class V" evidence="3">
    <location>
        <begin position="29"/>
        <end position="440"/>
    </location>
</feature>
<name>A0A1B9AIP6_9BACI</name>
<dbReference type="InterPro" id="IPR015422">
    <property type="entry name" value="PyrdxlP-dep_Trfase_small"/>
</dbReference>
<reference evidence="5" key="1">
    <citation type="submission" date="2016-05" db="EMBL/GenBank/DDBJ databases">
        <authorList>
            <person name="Liu B."/>
            <person name="Wang J."/>
            <person name="Zhu Y."/>
            <person name="Liu G."/>
            <person name="Chen Q."/>
            <person name="Chen Z."/>
            <person name="Lan J."/>
            <person name="Che J."/>
            <person name="Ge C."/>
            <person name="Shi H."/>
            <person name="Pan Z."/>
            <person name="Liu X."/>
        </authorList>
    </citation>
    <scope>NUCLEOTIDE SEQUENCE [LARGE SCALE GENOMIC DNA]</scope>
    <source>
        <strain evidence="5">FJAT-27215</strain>
    </source>
</reference>
<evidence type="ECO:0000313" key="4">
    <source>
        <dbReference type="EMBL" id="OCA83710.1"/>
    </source>
</evidence>
<protein>
    <submittedName>
        <fullName evidence="4">Selenocysteine lyase</fullName>
    </submittedName>
</protein>
<dbReference type="InterPro" id="IPR015424">
    <property type="entry name" value="PyrdxlP-dep_Trfase"/>
</dbReference>
<organism evidence="4 5">
    <name type="scientific">Pseudobacillus wudalianchiensis</name>
    <dbReference type="NCBI Taxonomy" id="1743143"/>
    <lineage>
        <taxon>Bacteria</taxon>
        <taxon>Bacillati</taxon>
        <taxon>Bacillota</taxon>
        <taxon>Bacilli</taxon>
        <taxon>Bacillales</taxon>
        <taxon>Bacillaceae</taxon>
        <taxon>Pseudobacillus</taxon>
    </lineage>
</organism>
<sequence length="483" mass="54678">MERYFDQFRKNIVGVEETFHGPYGEKKIVYFDWTASGRLFHPIEDRIIHTFGPYTANTHTEANITGITMTKAYKQALNLIKRHVNAKQTDVLVTEGSGATGVINKFQRIIGLKIAEAYRPFIQIKKEDKPVVFLTHMEHHSNHISWLETIADVVVVTPNHNGEISLKNLESSLKHFQNRKVKIGAFTACSNVTGVVTPYHQMAKLMHQYGGICLIDFSASAPYIKINMHPKDKEEKLDAIVFSPHKFLGGPGSSGVLIFDSSLYKNNIPDNPGGGTVTWTNPWGGRKYIDDIELKEDGGTPGFLQAIRTALAIQLKEKMGIDYILKREKHLTSLLMKGLAHLKNVVVLDSHIKNRLGIVSFCIKNVHYNLAVKLLNDLYGIQVRGGCSCAGPYGHFLLNIDQAHSKYMTDEIDKGNLSSKPGWVRVSIHPTAREEEIHYLLYSLTDMIQNIDRLKVDYQYNGKTNEFVHRKSKDICLDKWFEL</sequence>